<evidence type="ECO:0000256" key="5">
    <source>
        <dbReference type="ARBA" id="ARBA00030146"/>
    </source>
</evidence>
<dbReference type="SMART" id="SM00292">
    <property type="entry name" value="BRCT"/>
    <property type="match status" value="3"/>
</dbReference>
<keyword evidence="2" id="KW-0227">DNA damage</keyword>
<dbReference type="Pfam" id="PF00533">
    <property type="entry name" value="BRCT"/>
    <property type="match status" value="1"/>
</dbReference>
<dbReference type="RefSeq" id="XP_002108687.1">
    <property type="nucleotide sequence ID" value="XM_002108651.1"/>
</dbReference>
<proteinExistence type="predicted"/>
<evidence type="ECO:0000256" key="1">
    <source>
        <dbReference type="ARBA" id="ARBA00004123"/>
    </source>
</evidence>
<keyword evidence="3" id="KW-0539">Nucleus</keyword>
<feature type="domain" description="BRCT" evidence="6">
    <location>
        <begin position="700"/>
        <end position="772"/>
    </location>
</feature>
<dbReference type="CDD" id="cd17710">
    <property type="entry name" value="BRCT_PAXIP1_rpt2"/>
    <property type="match status" value="1"/>
</dbReference>
<dbReference type="CDD" id="cd17730">
    <property type="entry name" value="BRCT_PAXIP1_rpt4"/>
    <property type="match status" value="1"/>
</dbReference>
<dbReference type="Proteomes" id="UP000009022">
    <property type="component" value="Unassembled WGS sequence"/>
</dbReference>
<dbReference type="KEGG" id="tad:TRIADDRAFT_51872"/>
<dbReference type="CTD" id="6749114"/>
<sequence length="990" mass="111905">MQSQVFAGVSYYLVGSVSDEVAHVLRQGGAEREYYLSTLVTHAICQDSSHDDYSKAENYSLDIVKISALIYVTSLECISYKARVKTCTAIVMLHYIPKLPPMGFRCYPYLVNSSRIFQNTLVAFWKICSEDQKKLWAMLTFHGGTFTNTIHSKCTHIIVGDKNWEADDEMDLKSTQGINIVTPYWITHSIKAGTKLNEELFTIDDDKPNHHVKGATLPAESKNDAQEIVDKSDGKIKCEQVLQNAHRAKSIIRIDTKNKAQPKSCTEGSQNIIQYSVNESNLENPAMSALGTFDYFGPPKRTKMPLIGTTGNINDTALPIDKNNKQSQEFGITKSAADDSDEKQPKHAGNIKQVMKAVGRIDSTDDADINLHLVNISNHKKSSINISENKQLQVEDSSKRKDALSTCDNSKIEDASQIDSTTKTMNLKHSQEINKDIKSTSLTSAILNDQYVFNTKYKNSCEKLEIATEKSGLITTEEQRRARCQEAKPADESFTPNTQTSISNYSKLESVNEVELPVNLNNNQRSEVTSTINTAVTVSNKNNEIPINKNMKTTAVNVGLPQDILESDSMINMEVNKISEDVLTKDSALSTDIDKNLFGPGSDRTGKTADQNNSIIIGSSVIENKMRQRYLLVGCVFLIIDYQQDVDDGIISIWKKALRDGKKIATICWLNDVLRKEEIFTPRDCMQIPVPSKYIIDACKEMVIAVTGYTGKERDKVKMIINAIGANYTPHLSRKNTHLICKSPSGEKFFKAKEWRIFTVNCKWLADILNTGIVAPCAMERYIQFGKPNEMSLEYECNEPILRIWKSKKRNHSTSDSDDDDITRTEKFLCCFATCRHVIRSEWVEQSYRLGSFADETQFEVIDMSTEKYYSFSLRKSLQMATLRPVFEDMTFYVTRNVKPDLQTMNNIIHYNGGEVVTYTLAIKILMDVNSCKELFIISCPKDKDECFNIRTRRHSIEFYTADFVVISILRQKVNKQSYPLIETNSSVAF</sequence>
<name>B3RL44_TRIAD</name>
<dbReference type="Gene3D" id="3.40.50.10190">
    <property type="entry name" value="BRCT domain"/>
    <property type="match status" value="4"/>
</dbReference>
<evidence type="ECO:0000256" key="3">
    <source>
        <dbReference type="ARBA" id="ARBA00023242"/>
    </source>
</evidence>
<dbReference type="HOGENOM" id="CLU_301760_0_0_1"/>
<evidence type="ECO:0000259" key="6">
    <source>
        <dbReference type="PROSITE" id="PS50172"/>
    </source>
</evidence>
<protein>
    <recommendedName>
        <fullName evidence="4">PAX-interacting protein 1</fullName>
    </recommendedName>
    <alternativeName>
        <fullName evidence="5">PAX transactivation activation domain-interacting protein</fullName>
    </alternativeName>
</protein>
<dbReference type="GO" id="GO:0006974">
    <property type="term" value="P:DNA damage response"/>
    <property type="evidence" value="ECO:0007669"/>
    <property type="project" value="UniProtKB-KW"/>
</dbReference>
<reference evidence="7 8" key="1">
    <citation type="journal article" date="2008" name="Nature">
        <title>The Trichoplax genome and the nature of placozoans.</title>
        <authorList>
            <person name="Srivastava M."/>
            <person name="Begovic E."/>
            <person name="Chapman J."/>
            <person name="Putnam N.H."/>
            <person name="Hellsten U."/>
            <person name="Kawashima T."/>
            <person name="Kuo A."/>
            <person name="Mitros T."/>
            <person name="Salamov A."/>
            <person name="Carpenter M.L."/>
            <person name="Signorovitch A.Y."/>
            <person name="Moreno M.A."/>
            <person name="Kamm K."/>
            <person name="Grimwood J."/>
            <person name="Schmutz J."/>
            <person name="Shapiro H."/>
            <person name="Grigoriev I.V."/>
            <person name="Buss L.W."/>
            <person name="Schierwater B."/>
            <person name="Dellaporta S.L."/>
            <person name="Rokhsar D.S."/>
        </authorList>
    </citation>
    <scope>NUCLEOTIDE SEQUENCE [LARGE SCALE GENOMIC DNA]</scope>
    <source>
        <strain evidence="7 8">Grell-BS-1999</strain>
    </source>
</reference>
<organism evidence="7 8">
    <name type="scientific">Trichoplax adhaerens</name>
    <name type="common">Trichoplax reptans</name>
    <dbReference type="NCBI Taxonomy" id="10228"/>
    <lineage>
        <taxon>Eukaryota</taxon>
        <taxon>Metazoa</taxon>
        <taxon>Placozoa</taxon>
        <taxon>Uniplacotomia</taxon>
        <taxon>Trichoplacea</taxon>
        <taxon>Trichoplacidae</taxon>
        <taxon>Trichoplax</taxon>
    </lineage>
</organism>
<dbReference type="GO" id="GO:0044666">
    <property type="term" value="C:MLL3/4 complex"/>
    <property type="evidence" value="ECO:0000318"/>
    <property type="project" value="GO_Central"/>
</dbReference>
<dbReference type="GeneID" id="6749114"/>
<dbReference type="PROSITE" id="PS50172">
    <property type="entry name" value="BRCT"/>
    <property type="match status" value="2"/>
</dbReference>
<evidence type="ECO:0000313" key="7">
    <source>
        <dbReference type="EMBL" id="EDV29485.1"/>
    </source>
</evidence>
<dbReference type="AlphaFoldDB" id="B3RL44"/>
<evidence type="ECO:0000313" key="8">
    <source>
        <dbReference type="Proteomes" id="UP000009022"/>
    </source>
</evidence>
<dbReference type="InterPro" id="IPR051579">
    <property type="entry name" value="DDR_Transcriptional_Reg"/>
</dbReference>
<evidence type="ECO:0000256" key="4">
    <source>
        <dbReference type="ARBA" id="ARBA00023858"/>
    </source>
</evidence>
<dbReference type="SUPFAM" id="SSF52113">
    <property type="entry name" value="BRCT domain"/>
    <property type="match status" value="4"/>
</dbReference>
<comment type="subcellular location">
    <subcellularLocation>
        <location evidence="1">Nucleus</location>
    </subcellularLocation>
</comment>
<dbReference type="InterPro" id="IPR001357">
    <property type="entry name" value="BRCT_dom"/>
</dbReference>
<dbReference type="OrthoDB" id="342264at2759"/>
<dbReference type="PhylomeDB" id="B3RL44"/>
<dbReference type="CDD" id="cd18432">
    <property type="entry name" value="BRCT_PAXIP1_rpt6_like"/>
    <property type="match status" value="1"/>
</dbReference>
<dbReference type="EMBL" id="DS985241">
    <property type="protein sequence ID" value="EDV29485.1"/>
    <property type="molecule type" value="Genomic_DNA"/>
</dbReference>
<keyword evidence="8" id="KW-1185">Reference proteome</keyword>
<feature type="domain" description="BRCT" evidence="6">
    <location>
        <begin position="112"/>
        <end position="203"/>
    </location>
</feature>
<dbReference type="InterPro" id="IPR036420">
    <property type="entry name" value="BRCT_dom_sf"/>
</dbReference>
<dbReference type="PANTHER" id="PTHR23196:SF1">
    <property type="entry name" value="PAX-INTERACTING PROTEIN 1"/>
    <property type="match status" value="1"/>
</dbReference>
<dbReference type="eggNOG" id="KOG2043">
    <property type="taxonomic scope" value="Eukaryota"/>
</dbReference>
<dbReference type="STRING" id="10228.B3RL44"/>
<dbReference type="PANTHER" id="PTHR23196">
    <property type="entry name" value="PAX TRANSCRIPTION ACTIVATION DOMAIN INTERACTING PROTEIN"/>
    <property type="match status" value="1"/>
</dbReference>
<dbReference type="Pfam" id="PF16589">
    <property type="entry name" value="BRCT_2"/>
    <property type="match status" value="1"/>
</dbReference>
<dbReference type="Pfam" id="PF12738">
    <property type="entry name" value="PTCB-BRCT"/>
    <property type="match status" value="1"/>
</dbReference>
<accession>B3RL44</accession>
<gene>
    <name evidence="7" type="ORF">TRIADDRAFT_51872</name>
</gene>
<evidence type="ECO:0000256" key="2">
    <source>
        <dbReference type="ARBA" id="ARBA00022763"/>
    </source>
</evidence>
<dbReference type="InParanoid" id="B3RL44"/>